<keyword evidence="3" id="KW-1185">Reference proteome</keyword>
<organism evidence="2 3">
    <name type="scientific">Dipteronia sinensis</name>
    <dbReference type="NCBI Taxonomy" id="43782"/>
    <lineage>
        <taxon>Eukaryota</taxon>
        <taxon>Viridiplantae</taxon>
        <taxon>Streptophyta</taxon>
        <taxon>Embryophyta</taxon>
        <taxon>Tracheophyta</taxon>
        <taxon>Spermatophyta</taxon>
        <taxon>Magnoliopsida</taxon>
        <taxon>eudicotyledons</taxon>
        <taxon>Gunneridae</taxon>
        <taxon>Pentapetalae</taxon>
        <taxon>rosids</taxon>
        <taxon>malvids</taxon>
        <taxon>Sapindales</taxon>
        <taxon>Sapindaceae</taxon>
        <taxon>Hippocastanoideae</taxon>
        <taxon>Acereae</taxon>
        <taxon>Dipteronia</taxon>
    </lineage>
</organism>
<evidence type="ECO:0000313" key="2">
    <source>
        <dbReference type="EMBL" id="KAK3211249.1"/>
    </source>
</evidence>
<keyword evidence="1" id="KW-0732">Signal</keyword>
<evidence type="ECO:0008006" key="4">
    <source>
        <dbReference type="Google" id="ProtNLM"/>
    </source>
</evidence>
<comment type="caution">
    <text evidence="2">The sequence shown here is derived from an EMBL/GenBank/DDBJ whole genome shotgun (WGS) entry which is preliminary data.</text>
</comment>
<gene>
    <name evidence="2" type="ORF">Dsin_015955</name>
</gene>
<accession>A0AAE0E561</accession>
<evidence type="ECO:0000313" key="3">
    <source>
        <dbReference type="Proteomes" id="UP001281410"/>
    </source>
</evidence>
<reference evidence="2" key="1">
    <citation type="journal article" date="2023" name="Plant J.">
        <title>Genome sequences and population genomics provide insights into the demographic history, inbreeding, and mutation load of two 'living fossil' tree species of Dipteronia.</title>
        <authorList>
            <person name="Feng Y."/>
            <person name="Comes H.P."/>
            <person name="Chen J."/>
            <person name="Zhu S."/>
            <person name="Lu R."/>
            <person name="Zhang X."/>
            <person name="Li P."/>
            <person name="Qiu J."/>
            <person name="Olsen K.M."/>
            <person name="Qiu Y."/>
        </authorList>
    </citation>
    <scope>NUCLEOTIDE SEQUENCE</scope>
    <source>
        <strain evidence="2">NBL</strain>
    </source>
</reference>
<dbReference type="AntiFam" id="ANF00038">
    <property type="entry name" value="Overlaps SRP RNA, same strand"/>
</dbReference>
<name>A0AAE0E561_9ROSI</name>
<dbReference type="AlphaFoldDB" id="A0AAE0E561"/>
<dbReference type="EMBL" id="JANJYJ010000005">
    <property type="protein sequence ID" value="KAK3211249.1"/>
    <property type="molecule type" value="Genomic_DNA"/>
</dbReference>
<sequence length="109" mass="12179">MGHWFSLCELGPWWLLTGLPVTSQELGRESPSRRKPTVLRVEVQREAGFTEQRVPPSPGSGRITGWCHFGPLASMRNGGRYPLSRVDRRWGGFETVGGCVSLGFVWPPK</sequence>
<feature type="chain" id="PRO_5042197415" description="Secreted protein" evidence="1">
    <location>
        <begin position="24"/>
        <end position="109"/>
    </location>
</feature>
<proteinExistence type="predicted"/>
<protein>
    <recommendedName>
        <fullName evidence="4">Secreted protein</fullName>
    </recommendedName>
</protein>
<evidence type="ECO:0000256" key="1">
    <source>
        <dbReference type="SAM" id="SignalP"/>
    </source>
</evidence>
<feature type="signal peptide" evidence="1">
    <location>
        <begin position="1"/>
        <end position="23"/>
    </location>
</feature>
<dbReference type="Proteomes" id="UP001281410">
    <property type="component" value="Unassembled WGS sequence"/>
</dbReference>